<name>A0A1A9VN69_GLOAU</name>
<dbReference type="VEuPathDB" id="VectorBase:GAUT042337"/>
<evidence type="ECO:0000313" key="3">
    <source>
        <dbReference type="Proteomes" id="UP000078200"/>
    </source>
</evidence>
<accession>A0A1A9VN69</accession>
<dbReference type="Proteomes" id="UP000078200">
    <property type="component" value="Unassembled WGS sequence"/>
</dbReference>
<keyword evidence="3" id="KW-1185">Reference proteome</keyword>
<feature type="transmembrane region" description="Helical" evidence="1">
    <location>
        <begin position="33"/>
        <end position="52"/>
    </location>
</feature>
<keyword evidence="1" id="KW-0812">Transmembrane</keyword>
<keyword evidence="1" id="KW-1133">Transmembrane helix</keyword>
<organism evidence="2 3">
    <name type="scientific">Glossina austeni</name>
    <name type="common">Savannah tsetse fly</name>
    <dbReference type="NCBI Taxonomy" id="7395"/>
    <lineage>
        <taxon>Eukaryota</taxon>
        <taxon>Metazoa</taxon>
        <taxon>Ecdysozoa</taxon>
        <taxon>Arthropoda</taxon>
        <taxon>Hexapoda</taxon>
        <taxon>Insecta</taxon>
        <taxon>Pterygota</taxon>
        <taxon>Neoptera</taxon>
        <taxon>Endopterygota</taxon>
        <taxon>Diptera</taxon>
        <taxon>Brachycera</taxon>
        <taxon>Muscomorpha</taxon>
        <taxon>Hippoboscoidea</taxon>
        <taxon>Glossinidae</taxon>
        <taxon>Glossina</taxon>
    </lineage>
</organism>
<sequence>MCDKHLLCVAAAANITTTTTTTATTTTTTSTTTTTTTTLLLVLLMMIFHLRFKKDSYIQDKFCIRHRQRPLGLLQEDTQLLKQFSNTLFTKSGLISFYKKLCNRCSLKLLSKANKLTFGRRLRRYLCANVCINPEVVCLVTFEYHRHSSAAKVELSSALTFAATGKISMNFVCVTRWLKTL</sequence>
<dbReference type="AlphaFoldDB" id="A0A1A9VN69"/>
<reference evidence="2" key="1">
    <citation type="submission" date="2020-05" db="UniProtKB">
        <authorList>
            <consortium name="EnsemblMetazoa"/>
        </authorList>
    </citation>
    <scope>IDENTIFICATION</scope>
    <source>
        <strain evidence="2">TTRI</strain>
    </source>
</reference>
<proteinExistence type="predicted"/>
<evidence type="ECO:0000313" key="2">
    <source>
        <dbReference type="EnsemblMetazoa" id="GAUT042337-PA"/>
    </source>
</evidence>
<evidence type="ECO:0000256" key="1">
    <source>
        <dbReference type="SAM" id="Phobius"/>
    </source>
</evidence>
<protein>
    <submittedName>
        <fullName evidence="2">Uncharacterized protein</fullName>
    </submittedName>
</protein>
<dbReference type="EnsemblMetazoa" id="GAUT042337-RA">
    <property type="protein sequence ID" value="GAUT042337-PA"/>
    <property type="gene ID" value="GAUT042337"/>
</dbReference>
<keyword evidence="1" id="KW-0472">Membrane</keyword>